<accession>A0A1B0BGU9</accession>
<protein>
    <submittedName>
        <fullName evidence="1">Uncharacterized protein</fullName>
    </submittedName>
</protein>
<name>A0A1B0BGU9_9MUSC</name>
<dbReference type="EMBL" id="JXJN01013991">
    <property type="status" value="NOT_ANNOTATED_CDS"/>
    <property type="molecule type" value="Genomic_DNA"/>
</dbReference>
<dbReference type="EMBL" id="JXJN01013992">
    <property type="status" value="NOT_ANNOTATED_CDS"/>
    <property type="molecule type" value="Genomic_DNA"/>
</dbReference>
<reference evidence="2" key="1">
    <citation type="submission" date="2015-01" db="EMBL/GenBank/DDBJ databases">
        <authorList>
            <person name="Aksoy S."/>
            <person name="Warren W."/>
            <person name="Wilson R.K."/>
        </authorList>
    </citation>
    <scope>NUCLEOTIDE SEQUENCE [LARGE SCALE GENOMIC DNA]</scope>
    <source>
        <strain evidence="2">IAEA</strain>
    </source>
</reference>
<dbReference type="AlphaFoldDB" id="A0A1B0BGU9"/>
<reference evidence="1" key="2">
    <citation type="submission" date="2020-05" db="UniProtKB">
        <authorList>
            <consortium name="EnsemblMetazoa"/>
        </authorList>
    </citation>
    <scope>IDENTIFICATION</scope>
    <source>
        <strain evidence="1">IAEA</strain>
    </source>
</reference>
<dbReference type="EnsemblMetazoa" id="GPPI029623-RA">
    <property type="protein sequence ID" value="GPPI029623-PA"/>
    <property type="gene ID" value="GPPI029623"/>
</dbReference>
<dbReference type="VEuPathDB" id="VectorBase:GPPI029623"/>
<sequence length="129" mass="14367">MDRYFSSKDEDVSEMTNEAKRISCYIREHDDSKDKSVVPLFLRDSLQPFPMQSNQSCTAARLFSNQATLLFTFSNALLRAAAPAPASGYFSKKCSISSSFVSVEKRPVIDGIILPRHLASKIARINVGM</sequence>
<dbReference type="EMBL" id="JXJN01013990">
    <property type="status" value="NOT_ANNOTATED_CDS"/>
    <property type="molecule type" value="Genomic_DNA"/>
</dbReference>
<proteinExistence type="predicted"/>
<evidence type="ECO:0000313" key="1">
    <source>
        <dbReference type="EnsemblMetazoa" id="GPPI029623-PA"/>
    </source>
</evidence>
<organism evidence="1 2">
    <name type="scientific">Glossina palpalis gambiensis</name>
    <dbReference type="NCBI Taxonomy" id="67801"/>
    <lineage>
        <taxon>Eukaryota</taxon>
        <taxon>Metazoa</taxon>
        <taxon>Ecdysozoa</taxon>
        <taxon>Arthropoda</taxon>
        <taxon>Hexapoda</taxon>
        <taxon>Insecta</taxon>
        <taxon>Pterygota</taxon>
        <taxon>Neoptera</taxon>
        <taxon>Endopterygota</taxon>
        <taxon>Diptera</taxon>
        <taxon>Brachycera</taxon>
        <taxon>Muscomorpha</taxon>
        <taxon>Hippoboscoidea</taxon>
        <taxon>Glossinidae</taxon>
        <taxon>Glossina</taxon>
    </lineage>
</organism>
<keyword evidence="2" id="KW-1185">Reference proteome</keyword>
<dbReference type="Proteomes" id="UP000092460">
    <property type="component" value="Unassembled WGS sequence"/>
</dbReference>
<evidence type="ECO:0000313" key="2">
    <source>
        <dbReference type="Proteomes" id="UP000092460"/>
    </source>
</evidence>